<dbReference type="GO" id="GO:0004140">
    <property type="term" value="F:dephospho-CoA kinase activity"/>
    <property type="evidence" value="ECO:0007669"/>
    <property type="project" value="UniProtKB-UniRule"/>
</dbReference>
<dbReference type="Pfam" id="PF01121">
    <property type="entry name" value="CoaE"/>
    <property type="match status" value="1"/>
</dbReference>
<comment type="pathway">
    <text evidence="3">Cofactor biosynthesis; coenzyme A biosynthesis; CoA from (R)-pantothenate: step 5/5.</text>
</comment>
<dbReference type="InterPro" id="IPR001977">
    <property type="entry name" value="Depp_CoAkinase"/>
</dbReference>
<feature type="binding site" evidence="3">
    <location>
        <begin position="11"/>
        <end position="16"/>
    </location>
    <ligand>
        <name>ATP</name>
        <dbReference type="ChEBI" id="CHEBI:30616"/>
    </ligand>
</feature>
<keyword evidence="3" id="KW-0963">Cytoplasm</keyword>
<comment type="similarity">
    <text evidence="3">Belongs to the CoaE family.</text>
</comment>
<dbReference type="Proteomes" id="UP000280696">
    <property type="component" value="Unassembled WGS sequence"/>
</dbReference>
<dbReference type="EMBL" id="RAYQ01000004">
    <property type="protein sequence ID" value="RKI92889.1"/>
    <property type="molecule type" value="Genomic_DNA"/>
</dbReference>
<evidence type="ECO:0000256" key="2">
    <source>
        <dbReference type="ARBA" id="ARBA00022840"/>
    </source>
</evidence>
<comment type="catalytic activity">
    <reaction evidence="3">
        <text>3'-dephospho-CoA + ATP = ADP + CoA + H(+)</text>
        <dbReference type="Rhea" id="RHEA:18245"/>
        <dbReference type="ChEBI" id="CHEBI:15378"/>
        <dbReference type="ChEBI" id="CHEBI:30616"/>
        <dbReference type="ChEBI" id="CHEBI:57287"/>
        <dbReference type="ChEBI" id="CHEBI:57328"/>
        <dbReference type="ChEBI" id="CHEBI:456216"/>
        <dbReference type="EC" id="2.7.1.24"/>
    </reaction>
</comment>
<proteinExistence type="inferred from homology"/>
<comment type="subcellular location">
    <subcellularLocation>
        <location evidence="3">Cytoplasm</location>
    </subcellularLocation>
</comment>
<organism evidence="5 6">
    <name type="scientific">Parablautia intestinalis</name>
    <dbReference type="NCBI Taxonomy" id="2320100"/>
    <lineage>
        <taxon>Bacteria</taxon>
        <taxon>Bacillati</taxon>
        <taxon>Bacillota</taxon>
        <taxon>Clostridia</taxon>
        <taxon>Lachnospirales</taxon>
        <taxon>Lachnospiraceae</taxon>
        <taxon>Parablautia</taxon>
    </lineage>
</organism>
<dbReference type="SUPFAM" id="SSF52540">
    <property type="entry name" value="P-loop containing nucleoside triphosphate hydrolases"/>
    <property type="match status" value="1"/>
</dbReference>
<keyword evidence="3" id="KW-0173">Coenzyme A biosynthesis</keyword>
<comment type="caution">
    <text evidence="5">The sequence shown here is derived from an EMBL/GenBank/DDBJ whole genome shotgun (WGS) entry which is preliminary data.</text>
</comment>
<dbReference type="EC" id="2.7.1.24" evidence="3 4"/>
<keyword evidence="6" id="KW-1185">Reference proteome</keyword>
<evidence type="ECO:0000256" key="4">
    <source>
        <dbReference type="NCBIfam" id="TIGR00152"/>
    </source>
</evidence>
<dbReference type="HAMAP" id="MF_00376">
    <property type="entry name" value="Dephospho_CoA_kinase"/>
    <property type="match status" value="1"/>
</dbReference>
<dbReference type="GO" id="GO:0015937">
    <property type="term" value="P:coenzyme A biosynthetic process"/>
    <property type="evidence" value="ECO:0007669"/>
    <property type="project" value="UniProtKB-UniRule"/>
</dbReference>
<protein>
    <recommendedName>
        <fullName evidence="3 4">Dephospho-CoA kinase</fullName>
        <ecNumber evidence="3 4">2.7.1.24</ecNumber>
    </recommendedName>
    <alternativeName>
        <fullName evidence="3">Dephosphocoenzyme A kinase</fullName>
    </alternativeName>
</protein>
<name>A0A3A9ANL5_9FIRM</name>
<dbReference type="PANTHER" id="PTHR10695">
    <property type="entry name" value="DEPHOSPHO-COA KINASE-RELATED"/>
    <property type="match status" value="1"/>
</dbReference>
<accession>A0A3A9ANL5</accession>
<evidence type="ECO:0000313" key="5">
    <source>
        <dbReference type="EMBL" id="RKI92889.1"/>
    </source>
</evidence>
<keyword evidence="1 3" id="KW-0547">Nucleotide-binding</keyword>
<dbReference type="UniPathway" id="UPA00241">
    <property type="reaction ID" value="UER00356"/>
</dbReference>
<sequence>MKVIGITGGVGAGKSALLEYIAGKYNCKVILADKAAHKVEEPGQPCYRKLVTLLSEDILNEDGTVNREKMAARIFGSDKLLEEANKIIHPAVKDFILKEIERERKEGALDFLFVEAALLIENGYLDIVDEMWYIYALENVRRSRLRAARNYSDEKITSIMKSQLTEEEFRKHCRVVIDNSKEPEAGYKQVDEKLGEYLYG</sequence>
<evidence type="ECO:0000256" key="3">
    <source>
        <dbReference type="HAMAP-Rule" id="MF_00376"/>
    </source>
</evidence>
<keyword evidence="3 5" id="KW-0418">Kinase</keyword>
<dbReference type="PANTHER" id="PTHR10695:SF46">
    <property type="entry name" value="BIFUNCTIONAL COENZYME A SYNTHASE-RELATED"/>
    <property type="match status" value="1"/>
</dbReference>
<dbReference type="PROSITE" id="PS51219">
    <property type="entry name" value="DPCK"/>
    <property type="match status" value="1"/>
</dbReference>
<dbReference type="RefSeq" id="WP_120467819.1">
    <property type="nucleotide sequence ID" value="NZ_CATAJS010000005.1"/>
</dbReference>
<evidence type="ECO:0000313" key="6">
    <source>
        <dbReference type="Proteomes" id="UP000280696"/>
    </source>
</evidence>
<dbReference type="GO" id="GO:0005524">
    <property type="term" value="F:ATP binding"/>
    <property type="evidence" value="ECO:0007669"/>
    <property type="project" value="UniProtKB-UniRule"/>
</dbReference>
<dbReference type="AlphaFoldDB" id="A0A3A9ANL5"/>
<gene>
    <name evidence="3" type="primary">coaE</name>
    <name evidence="5" type="ORF">D7V94_06175</name>
</gene>
<dbReference type="GO" id="GO:0005737">
    <property type="term" value="C:cytoplasm"/>
    <property type="evidence" value="ECO:0007669"/>
    <property type="project" value="UniProtKB-SubCell"/>
</dbReference>
<keyword evidence="2 3" id="KW-0067">ATP-binding</keyword>
<dbReference type="InterPro" id="IPR027417">
    <property type="entry name" value="P-loop_NTPase"/>
</dbReference>
<keyword evidence="3 5" id="KW-0808">Transferase</keyword>
<comment type="function">
    <text evidence="3">Catalyzes the phosphorylation of the 3'-hydroxyl group of dephosphocoenzyme A to form coenzyme A.</text>
</comment>
<dbReference type="NCBIfam" id="TIGR00152">
    <property type="entry name" value="dephospho-CoA kinase"/>
    <property type="match status" value="1"/>
</dbReference>
<dbReference type="CDD" id="cd02022">
    <property type="entry name" value="DPCK"/>
    <property type="match status" value="1"/>
</dbReference>
<reference evidence="5 6" key="1">
    <citation type="submission" date="2018-09" db="EMBL/GenBank/DDBJ databases">
        <title>Murine metabolic-syndrome-specific gut microbial biobank.</title>
        <authorList>
            <person name="Liu C."/>
        </authorList>
    </citation>
    <scope>NUCLEOTIDE SEQUENCE [LARGE SCALE GENOMIC DNA]</scope>
    <source>
        <strain evidence="5 6">0.1xD8-82</strain>
    </source>
</reference>
<dbReference type="Gene3D" id="3.40.50.300">
    <property type="entry name" value="P-loop containing nucleotide triphosphate hydrolases"/>
    <property type="match status" value="1"/>
</dbReference>
<evidence type="ECO:0000256" key="1">
    <source>
        <dbReference type="ARBA" id="ARBA00022741"/>
    </source>
</evidence>
<dbReference type="OrthoDB" id="9812943at2"/>